<proteinExistence type="inferred from homology"/>
<evidence type="ECO:0000256" key="4">
    <source>
        <dbReference type="ARBA" id="ARBA00022475"/>
    </source>
</evidence>
<reference evidence="9 10" key="1">
    <citation type="submission" date="2021-10" db="EMBL/GenBank/DDBJ databases">
        <title>Anaerobic single-cell dispensing facilitates the cultivation of human gut bacteria.</title>
        <authorList>
            <person name="Afrizal A."/>
        </authorList>
    </citation>
    <scope>NUCLEOTIDE SEQUENCE [LARGE SCALE GENOMIC DNA]</scope>
    <source>
        <strain evidence="9 10">CLA-AA-H276</strain>
    </source>
</reference>
<organism evidence="9 10">
    <name type="scientific">Hominiventricola filiformis</name>
    <dbReference type="NCBI Taxonomy" id="2885352"/>
    <lineage>
        <taxon>Bacteria</taxon>
        <taxon>Bacillati</taxon>
        <taxon>Bacillota</taxon>
        <taxon>Clostridia</taxon>
        <taxon>Lachnospirales</taxon>
        <taxon>Lachnospiraceae</taxon>
        <taxon>Hominiventricola</taxon>
    </lineage>
</organism>
<dbReference type="InterPro" id="IPR004776">
    <property type="entry name" value="Mem_transp_PIN-like"/>
</dbReference>
<sequence>MLSNFIIAVKAVIPTFLLILLGMGGRQFHIMTDTELNHANKAVFEIMFPIMMFYNIYSADFSGVIIPRYIAFCVVMLFIVYGLGVVVTLLTEKENYNRGALIQAIYRSNFVLMGIPIMKNLMGEEALGLTTIMVAFIIPIYNTLAVVTLEVFRGGTLHVSTILKRIITNPMILGAGAGLIAAGFRLQLPAILATPMSQVSSAASTIALMIMGATFRLGSIRENSKNLVIGAVGKLIVSPGLALTAGYLLGLRDLQLALLIIMFGAPCAVSGYTMAQQMDSNGELAAGCLIITSLLSCITICGWIFLFKQLGAF</sequence>
<dbReference type="GO" id="GO:0005886">
    <property type="term" value="C:plasma membrane"/>
    <property type="evidence" value="ECO:0007669"/>
    <property type="project" value="UniProtKB-SubCell"/>
</dbReference>
<name>A0AAE3DAC9_9FIRM</name>
<dbReference type="InterPro" id="IPR038770">
    <property type="entry name" value="Na+/solute_symporter_sf"/>
</dbReference>
<dbReference type="PANTHER" id="PTHR36838">
    <property type="entry name" value="AUXIN EFFLUX CARRIER FAMILY PROTEIN"/>
    <property type="match status" value="1"/>
</dbReference>
<protein>
    <submittedName>
        <fullName evidence="9">AEC family transporter</fullName>
    </submittedName>
</protein>
<evidence type="ECO:0000313" key="10">
    <source>
        <dbReference type="Proteomes" id="UP001198220"/>
    </source>
</evidence>
<evidence type="ECO:0000256" key="3">
    <source>
        <dbReference type="ARBA" id="ARBA00022448"/>
    </source>
</evidence>
<evidence type="ECO:0000256" key="6">
    <source>
        <dbReference type="ARBA" id="ARBA00022989"/>
    </source>
</evidence>
<accession>A0AAE3DAC9</accession>
<comment type="caution">
    <text evidence="9">The sequence shown here is derived from an EMBL/GenBank/DDBJ whole genome shotgun (WGS) entry which is preliminary data.</text>
</comment>
<gene>
    <name evidence="9" type="ORF">LKD36_05570</name>
</gene>
<feature type="transmembrane region" description="Helical" evidence="8">
    <location>
        <begin position="128"/>
        <end position="152"/>
    </location>
</feature>
<keyword evidence="3" id="KW-0813">Transport</keyword>
<dbReference type="Gene3D" id="1.20.1530.20">
    <property type="match status" value="1"/>
</dbReference>
<feature type="transmembrane region" description="Helical" evidence="8">
    <location>
        <begin position="284"/>
        <end position="306"/>
    </location>
</feature>
<feature type="transmembrane region" description="Helical" evidence="8">
    <location>
        <begin position="69"/>
        <end position="92"/>
    </location>
</feature>
<keyword evidence="5 8" id="KW-0812">Transmembrane</keyword>
<dbReference type="EMBL" id="JAJEPS010000004">
    <property type="protein sequence ID" value="MCC2125647.1"/>
    <property type="molecule type" value="Genomic_DNA"/>
</dbReference>
<evidence type="ECO:0000256" key="1">
    <source>
        <dbReference type="ARBA" id="ARBA00004651"/>
    </source>
</evidence>
<feature type="transmembrane region" description="Helical" evidence="8">
    <location>
        <begin position="38"/>
        <end position="57"/>
    </location>
</feature>
<evidence type="ECO:0000256" key="5">
    <source>
        <dbReference type="ARBA" id="ARBA00022692"/>
    </source>
</evidence>
<feature type="transmembrane region" description="Helical" evidence="8">
    <location>
        <begin position="254"/>
        <end position="272"/>
    </location>
</feature>
<keyword evidence="7 8" id="KW-0472">Membrane</keyword>
<feature type="transmembrane region" description="Helical" evidence="8">
    <location>
        <begin position="172"/>
        <end position="192"/>
    </location>
</feature>
<dbReference type="Proteomes" id="UP001198220">
    <property type="component" value="Unassembled WGS sequence"/>
</dbReference>
<comment type="similarity">
    <text evidence="2">Belongs to the auxin efflux carrier (TC 2.A.69) family.</text>
</comment>
<dbReference type="Pfam" id="PF03547">
    <property type="entry name" value="Mem_trans"/>
    <property type="match status" value="2"/>
</dbReference>
<dbReference type="RefSeq" id="WP_308459017.1">
    <property type="nucleotide sequence ID" value="NZ_JAJEPS010000004.1"/>
</dbReference>
<evidence type="ECO:0000256" key="7">
    <source>
        <dbReference type="ARBA" id="ARBA00023136"/>
    </source>
</evidence>
<keyword evidence="4" id="KW-1003">Cell membrane</keyword>
<feature type="transmembrane region" description="Helical" evidence="8">
    <location>
        <begin position="198"/>
        <end position="215"/>
    </location>
</feature>
<evidence type="ECO:0000256" key="2">
    <source>
        <dbReference type="ARBA" id="ARBA00010145"/>
    </source>
</evidence>
<keyword evidence="6 8" id="KW-1133">Transmembrane helix</keyword>
<comment type="subcellular location">
    <subcellularLocation>
        <location evidence="1">Cell membrane</location>
        <topology evidence="1">Multi-pass membrane protein</topology>
    </subcellularLocation>
</comment>
<keyword evidence="10" id="KW-1185">Reference proteome</keyword>
<feature type="transmembrane region" description="Helical" evidence="8">
    <location>
        <begin position="227"/>
        <end position="248"/>
    </location>
</feature>
<dbReference type="GO" id="GO:0055085">
    <property type="term" value="P:transmembrane transport"/>
    <property type="evidence" value="ECO:0007669"/>
    <property type="project" value="InterPro"/>
</dbReference>
<feature type="transmembrane region" description="Helical" evidence="8">
    <location>
        <begin position="6"/>
        <end position="26"/>
    </location>
</feature>
<dbReference type="PANTHER" id="PTHR36838:SF4">
    <property type="entry name" value="AUXIN EFFLUX CARRIER FAMILY PROTEIN"/>
    <property type="match status" value="1"/>
</dbReference>
<evidence type="ECO:0000256" key="8">
    <source>
        <dbReference type="SAM" id="Phobius"/>
    </source>
</evidence>
<evidence type="ECO:0000313" key="9">
    <source>
        <dbReference type="EMBL" id="MCC2125647.1"/>
    </source>
</evidence>
<dbReference type="AlphaFoldDB" id="A0AAE3DAC9"/>